<dbReference type="EMBL" id="JAVDQD010000008">
    <property type="protein sequence ID" value="MDR6241428.1"/>
    <property type="molecule type" value="Genomic_DNA"/>
</dbReference>
<evidence type="ECO:0000256" key="7">
    <source>
        <dbReference type="RuleBase" id="RU361161"/>
    </source>
</evidence>
<dbReference type="FunFam" id="3.20.20.300:FF:000005">
    <property type="entry name" value="Periplasmic beta-glucosidase"/>
    <property type="match status" value="1"/>
</dbReference>
<comment type="catalytic activity">
    <reaction evidence="1">
        <text>Hydrolysis of terminal, non-reducing beta-D-glucosyl residues with release of beta-D-glucose.</text>
        <dbReference type="EC" id="3.2.1.21"/>
    </reaction>
</comment>
<dbReference type="InterPro" id="IPR002772">
    <property type="entry name" value="Glyco_hydro_3_C"/>
</dbReference>
<dbReference type="SUPFAM" id="SSF52279">
    <property type="entry name" value="Beta-D-glucan exohydrolase, C-terminal domain"/>
    <property type="match status" value="1"/>
</dbReference>
<dbReference type="GO" id="GO:0009251">
    <property type="term" value="P:glucan catabolic process"/>
    <property type="evidence" value="ECO:0007669"/>
    <property type="project" value="TreeGrafter"/>
</dbReference>
<dbReference type="InterPro" id="IPR036881">
    <property type="entry name" value="Glyco_hydro_3_C_sf"/>
</dbReference>
<evidence type="ECO:0000313" key="10">
    <source>
        <dbReference type="Proteomes" id="UP001185092"/>
    </source>
</evidence>
<dbReference type="Pfam" id="PF00933">
    <property type="entry name" value="Glyco_hydro_3"/>
    <property type="match status" value="1"/>
</dbReference>
<dbReference type="Pfam" id="PF01915">
    <property type="entry name" value="Glyco_hydro_3_C"/>
    <property type="match status" value="1"/>
</dbReference>
<comment type="similarity">
    <text evidence="2 7">Belongs to the glycosyl hydrolase 3 family.</text>
</comment>
<dbReference type="AlphaFoldDB" id="A0AAE3XRI7"/>
<evidence type="ECO:0000313" key="9">
    <source>
        <dbReference type="EMBL" id="MDR6241428.1"/>
    </source>
</evidence>
<dbReference type="InterPro" id="IPR013783">
    <property type="entry name" value="Ig-like_fold"/>
</dbReference>
<dbReference type="InterPro" id="IPR001764">
    <property type="entry name" value="Glyco_hydro_3_N"/>
</dbReference>
<evidence type="ECO:0000256" key="4">
    <source>
        <dbReference type="ARBA" id="ARBA00022729"/>
    </source>
</evidence>
<evidence type="ECO:0000256" key="1">
    <source>
        <dbReference type="ARBA" id="ARBA00000448"/>
    </source>
</evidence>
<dbReference type="InterPro" id="IPR051915">
    <property type="entry name" value="Cellulose_Degrad_GH3"/>
</dbReference>
<comment type="caution">
    <text evidence="9">The sequence shown here is derived from an EMBL/GenBank/DDBJ whole genome shotgun (WGS) entry which is preliminary data.</text>
</comment>
<dbReference type="Proteomes" id="UP001185092">
    <property type="component" value="Unassembled WGS sequence"/>
</dbReference>
<dbReference type="SMART" id="SM01217">
    <property type="entry name" value="Fn3_like"/>
    <property type="match status" value="1"/>
</dbReference>
<dbReference type="SUPFAM" id="SSF51445">
    <property type="entry name" value="(Trans)glycosidases"/>
    <property type="match status" value="1"/>
</dbReference>
<dbReference type="EC" id="3.2.1.21" evidence="3"/>
<keyword evidence="4" id="KW-0732">Signal</keyword>
<dbReference type="PROSITE" id="PS00775">
    <property type="entry name" value="GLYCOSYL_HYDROL_F3"/>
    <property type="match status" value="1"/>
</dbReference>
<dbReference type="Gene3D" id="3.20.20.300">
    <property type="entry name" value="Glycoside hydrolase, family 3, N-terminal domain"/>
    <property type="match status" value="1"/>
</dbReference>
<dbReference type="NCBIfam" id="NF011678">
    <property type="entry name" value="PRK15098.1"/>
    <property type="match status" value="1"/>
</dbReference>
<dbReference type="Gene3D" id="3.40.50.1700">
    <property type="entry name" value="Glycoside hydrolase family 3 C-terminal domain"/>
    <property type="match status" value="1"/>
</dbReference>
<dbReference type="InterPro" id="IPR019800">
    <property type="entry name" value="Glyco_hydro_3_AS"/>
</dbReference>
<reference evidence="9" key="1">
    <citation type="submission" date="2023-07" db="EMBL/GenBank/DDBJ databases">
        <title>Genomic Encyclopedia of Type Strains, Phase IV (KMG-IV): sequencing the most valuable type-strain genomes for metagenomic binning, comparative biology and taxonomic classification.</title>
        <authorList>
            <person name="Goeker M."/>
        </authorList>
    </citation>
    <scope>NUCLEOTIDE SEQUENCE</scope>
    <source>
        <strain evidence="9">DSM 26174</strain>
    </source>
</reference>
<keyword evidence="6 7" id="KW-0326">Glycosidase</keyword>
<sequence>MFKIDLKKAIYISAATIFFASCSSDNKQSSAISSGWKSYSQDQKIEYKVDSVLALMTLEEKIGQMTQFSGHGTPTGPEIGDEFKQYLEKGWVGSMFNVWGASGLRKMQDQALEHSRLKIPLLFAGDVIHGYRTTFPIPLAEACSWDLELMEKSARIAAKEATSAGISWTFAPMVDISRDARWGRVIEGAGEDPYLGSLVAKARVKGFQGIEDYTDFADEFTMIACAKHFAAYGAAEAGRDYHTVDVSDRTLREIYFPPFQAAIDAGVATFMTAFNEISGVPCTGSKYLYTDVLRDEWDFRGMVVTDYTAINEMIDHGYAKDLKEAAYKTLDAGIDMDMTGAAYVQHVKQLYEEGKITVRQINQATARILELKFMLGLFDDPYKYIDENREKKWVGHPEHMKEARLNAQKSLVLLKNDKDLLPLDENKKQSIALIGPMVKERESLNGEWAIQGDRNESVTFFEGMTERYKNTKVTFNYAKGCDLLGENGKNGFKEAIDAARKSDVIYAAMGEDFNWSGEAASRTNITLPEPQRELLKELKKLNKPIVLVLFNGRPLDLSWEDEHVDAILEAWYPGTMAGHAVADVISGDYNPSAKLTMSFPRNVGQCPIYYNTKNTGRPWDENDPQDYRSSFIDTNIWPLYPFGHGLSYTHFEYNNLEISSESIKKEEQLIASIDITNSGEFDGEEIVQLYIQDISASVTRPIRELKGFEKITLKRGETKNVKFTIGENDLKMLSLKNEWIAEPGMFKIWIGKDSRDNKNSAMFELLQ</sequence>
<dbReference type="InterPro" id="IPR017853">
    <property type="entry name" value="GH"/>
</dbReference>
<protein>
    <recommendedName>
        <fullName evidence="3">beta-glucosidase</fullName>
        <ecNumber evidence="3">3.2.1.21</ecNumber>
    </recommendedName>
</protein>
<dbReference type="PANTHER" id="PTHR30620">
    <property type="entry name" value="PERIPLASMIC BETA-GLUCOSIDASE-RELATED"/>
    <property type="match status" value="1"/>
</dbReference>
<evidence type="ECO:0000256" key="5">
    <source>
        <dbReference type="ARBA" id="ARBA00022801"/>
    </source>
</evidence>
<evidence type="ECO:0000256" key="6">
    <source>
        <dbReference type="ARBA" id="ARBA00023295"/>
    </source>
</evidence>
<dbReference type="RefSeq" id="WP_309942187.1">
    <property type="nucleotide sequence ID" value="NZ_AP025306.1"/>
</dbReference>
<dbReference type="PROSITE" id="PS51257">
    <property type="entry name" value="PROKAR_LIPOPROTEIN"/>
    <property type="match status" value="1"/>
</dbReference>
<dbReference type="PRINTS" id="PR00133">
    <property type="entry name" value="GLHYDRLASE3"/>
</dbReference>
<dbReference type="InterPro" id="IPR026891">
    <property type="entry name" value="Fn3-like"/>
</dbReference>
<keyword evidence="10" id="KW-1185">Reference proteome</keyword>
<name>A0AAE3XRI7_9BACT</name>
<dbReference type="Pfam" id="PF14310">
    <property type="entry name" value="Fn3-like"/>
    <property type="match status" value="1"/>
</dbReference>
<dbReference type="FunFam" id="2.60.40.10:FF:000495">
    <property type="entry name" value="Periplasmic beta-glucosidase"/>
    <property type="match status" value="1"/>
</dbReference>
<proteinExistence type="inferred from homology"/>
<feature type="domain" description="Fibronectin type III-like" evidence="8">
    <location>
        <begin position="685"/>
        <end position="754"/>
    </location>
</feature>
<dbReference type="GO" id="GO:0008422">
    <property type="term" value="F:beta-glucosidase activity"/>
    <property type="evidence" value="ECO:0007669"/>
    <property type="project" value="UniProtKB-EC"/>
</dbReference>
<dbReference type="PANTHER" id="PTHR30620:SF16">
    <property type="entry name" value="LYSOSOMAL BETA GLUCOSIDASE"/>
    <property type="match status" value="1"/>
</dbReference>
<dbReference type="InterPro" id="IPR036962">
    <property type="entry name" value="Glyco_hydro_3_N_sf"/>
</dbReference>
<evidence type="ECO:0000256" key="2">
    <source>
        <dbReference type="ARBA" id="ARBA00005336"/>
    </source>
</evidence>
<organism evidence="9 10">
    <name type="scientific">Aureibacter tunicatorum</name>
    <dbReference type="NCBI Taxonomy" id="866807"/>
    <lineage>
        <taxon>Bacteria</taxon>
        <taxon>Pseudomonadati</taxon>
        <taxon>Bacteroidota</taxon>
        <taxon>Cytophagia</taxon>
        <taxon>Cytophagales</taxon>
        <taxon>Persicobacteraceae</taxon>
        <taxon>Aureibacter</taxon>
    </lineage>
</organism>
<accession>A0AAE3XRI7</accession>
<gene>
    <name evidence="9" type="ORF">HNQ88_004515</name>
</gene>
<evidence type="ECO:0000259" key="8">
    <source>
        <dbReference type="SMART" id="SM01217"/>
    </source>
</evidence>
<keyword evidence="5 7" id="KW-0378">Hydrolase</keyword>
<evidence type="ECO:0000256" key="3">
    <source>
        <dbReference type="ARBA" id="ARBA00012744"/>
    </source>
</evidence>
<dbReference type="Gene3D" id="2.60.40.10">
    <property type="entry name" value="Immunoglobulins"/>
    <property type="match status" value="1"/>
</dbReference>